<protein>
    <submittedName>
        <fullName evidence="1">Uncharacterized protein</fullName>
    </submittedName>
</protein>
<reference evidence="1" key="1">
    <citation type="journal article" date="2020" name="Stud. Mycol.">
        <title>101 Dothideomycetes genomes: a test case for predicting lifestyles and emergence of pathogens.</title>
        <authorList>
            <person name="Haridas S."/>
            <person name="Albert R."/>
            <person name="Binder M."/>
            <person name="Bloem J."/>
            <person name="Labutti K."/>
            <person name="Salamov A."/>
            <person name="Andreopoulos B."/>
            <person name="Baker S."/>
            <person name="Barry K."/>
            <person name="Bills G."/>
            <person name="Bluhm B."/>
            <person name="Cannon C."/>
            <person name="Castanera R."/>
            <person name="Culley D."/>
            <person name="Daum C."/>
            <person name="Ezra D."/>
            <person name="Gonzalez J."/>
            <person name="Henrissat B."/>
            <person name="Kuo A."/>
            <person name="Liang C."/>
            <person name="Lipzen A."/>
            <person name="Lutzoni F."/>
            <person name="Magnuson J."/>
            <person name="Mondo S."/>
            <person name="Nolan M."/>
            <person name="Ohm R."/>
            <person name="Pangilinan J."/>
            <person name="Park H.-J."/>
            <person name="Ramirez L."/>
            <person name="Alfaro M."/>
            <person name="Sun H."/>
            <person name="Tritt A."/>
            <person name="Yoshinaga Y."/>
            <person name="Zwiers L.-H."/>
            <person name="Turgeon B."/>
            <person name="Goodwin S."/>
            <person name="Spatafora J."/>
            <person name="Crous P."/>
            <person name="Grigoriev I."/>
        </authorList>
    </citation>
    <scope>NUCLEOTIDE SEQUENCE</scope>
    <source>
        <strain evidence="1">ATCC 200398</strain>
    </source>
</reference>
<organism evidence="1 2">
    <name type="scientific">Lindgomyces ingoldianus</name>
    <dbReference type="NCBI Taxonomy" id="673940"/>
    <lineage>
        <taxon>Eukaryota</taxon>
        <taxon>Fungi</taxon>
        <taxon>Dikarya</taxon>
        <taxon>Ascomycota</taxon>
        <taxon>Pezizomycotina</taxon>
        <taxon>Dothideomycetes</taxon>
        <taxon>Pleosporomycetidae</taxon>
        <taxon>Pleosporales</taxon>
        <taxon>Lindgomycetaceae</taxon>
        <taxon>Lindgomyces</taxon>
    </lineage>
</organism>
<name>A0ACB6QWS6_9PLEO</name>
<dbReference type="EMBL" id="MU003505">
    <property type="protein sequence ID" value="KAF2471330.1"/>
    <property type="molecule type" value="Genomic_DNA"/>
</dbReference>
<gene>
    <name evidence="1" type="ORF">BDR25DRAFT_393460</name>
</gene>
<dbReference type="Proteomes" id="UP000799755">
    <property type="component" value="Unassembled WGS sequence"/>
</dbReference>
<accession>A0ACB6QWS6</accession>
<evidence type="ECO:0000313" key="2">
    <source>
        <dbReference type="Proteomes" id="UP000799755"/>
    </source>
</evidence>
<feature type="non-terminal residue" evidence="1">
    <location>
        <position position="62"/>
    </location>
</feature>
<evidence type="ECO:0000313" key="1">
    <source>
        <dbReference type="EMBL" id="KAF2471330.1"/>
    </source>
</evidence>
<sequence length="62" mass="7248">MRQHPLNGRHSFVLHDACWHLLQRAFQPSEIPLKRLLEVCESLPFPLQGNGVCWGHDYRSLL</sequence>
<proteinExistence type="predicted"/>
<keyword evidence="2" id="KW-1185">Reference proteome</keyword>
<comment type="caution">
    <text evidence="1">The sequence shown here is derived from an EMBL/GenBank/DDBJ whole genome shotgun (WGS) entry which is preliminary data.</text>
</comment>